<dbReference type="AlphaFoldDB" id="A0A8J6TSG7"/>
<keyword evidence="8" id="KW-0378">Hydrolase</keyword>
<comment type="catalytic activity">
    <reaction evidence="1">
        <text>Hydrolyzes single-stranded DNA or mismatched double-stranded DNA and polynucleotides, releasing free uracil.</text>
        <dbReference type="EC" id="3.2.2.27"/>
    </reaction>
</comment>
<dbReference type="GO" id="GO:0046872">
    <property type="term" value="F:metal ion binding"/>
    <property type="evidence" value="ECO:0007669"/>
    <property type="project" value="UniProtKB-KW"/>
</dbReference>
<feature type="domain" description="Uracil-DNA glycosylase-like" evidence="12">
    <location>
        <begin position="86"/>
        <end position="232"/>
    </location>
</feature>
<keyword evidence="10" id="KW-0411">Iron-sulfur</keyword>
<dbReference type="NCBIfam" id="TIGR00758">
    <property type="entry name" value="UDG_fam4"/>
    <property type="match status" value="1"/>
</dbReference>
<dbReference type="Pfam" id="PF03167">
    <property type="entry name" value="UDG"/>
    <property type="match status" value="1"/>
</dbReference>
<dbReference type="Gene3D" id="3.40.470.10">
    <property type="entry name" value="Uracil-DNA glycosylase-like domain"/>
    <property type="match status" value="1"/>
</dbReference>
<dbReference type="EMBL" id="JACNIG010000208">
    <property type="protein sequence ID" value="MBC8432140.1"/>
    <property type="molecule type" value="Genomic_DNA"/>
</dbReference>
<evidence type="ECO:0000256" key="10">
    <source>
        <dbReference type="ARBA" id="ARBA00023014"/>
    </source>
</evidence>
<evidence type="ECO:0000256" key="7">
    <source>
        <dbReference type="ARBA" id="ARBA00022763"/>
    </source>
</evidence>
<evidence type="ECO:0000256" key="4">
    <source>
        <dbReference type="ARBA" id="ARBA00019403"/>
    </source>
</evidence>
<proteinExistence type="inferred from homology"/>
<keyword evidence="11" id="KW-0234">DNA repair</keyword>
<dbReference type="Proteomes" id="UP000605201">
    <property type="component" value="Unassembled WGS sequence"/>
</dbReference>
<dbReference type="SMART" id="SM00986">
    <property type="entry name" value="UDG"/>
    <property type="match status" value="1"/>
</dbReference>
<gene>
    <name evidence="13" type="ORF">H8D96_09480</name>
</gene>
<evidence type="ECO:0000256" key="11">
    <source>
        <dbReference type="ARBA" id="ARBA00023204"/>
    </source>
</evidence>
<dbReference type="PANTHER" id="PTHR33693:SF1">
    <property type="entry name" value="TYPE-4 URACIL-DNA GLYCOSYLASE"/>
    <property type="match status" value="1"/>
</dbReference>
<evidence type="ECO:0000313" key="13">
    <source>
        <dbReference type="EMBL" id="MBC8432140.1"/>
    </source>
</evidence>
<dbReference type="SUPFAM" id="SSF52141">
    <property type="entry name" value="Uracil-DNA glycosylase-like"/>
    <property type="match status" value="1"/>
</dbReference>
<dbReference type="EC" id="3.2.2.27" evidence="3"/>
<evidence type="ECO:0000256" key="2">
    <source>
        <dbReference type="ARBA" id="ARBA00006521"/>
    </source>
</evidence>
<evidence type="ECO:0000256" key="3">
    <source>
        <dbReference type="ARBA" id="ARBA00012030"/>
    </source>
</evidence>
<dbReference type="GO" id="GO:0006281">
    <property type="term" value="P:DNA repair"/>
    <property type="evidence" value="ECO:0007669"/>
    <property type="project" value="UniProtKB-KW"/>
</dbReference>
<evidence type="ECO:0000256" key="5">
    <source>
        <dbReference type="ARBA" id="ARBA00022485"/>
    </source>
</evidence>
<keyword evidence="9" id="KW-0408">Iron</keyword>
<keyword evidence="6" id="KW-0479">Metal-binding</keyword>
<dbReference type="InterPro" id="IPR036895">
    <property type="entry name" value="Uracil-DNA_glycosylase-like_sf"/>
</dbReference>
<organism evidence="13 14">
    <name type="scientific">Candidatus Desulfatibia vada</name>
    <dbReference type="NCBI Taxonomy" id="2841696"/>
    <lineage>
        <taxon>Bacteria</taxon>
        <taxon>Pseudomonadati</taxon>
        <taxon>Thermodesulfobacteriota</taxon>
        <taxon>Desulfobacteria</taxon>
        <taxon>Desulfobacterales</taxon>
        <taxon>Desulfobacterales incertae sedis</taxon>
        <taxon>Candidatus Desulfatibia</taxon>
    </lineage>
</organism>
<evidence type="ECO:0000259" key="12">
    <source>
        <dbReference type="SMART" id="SM00986"/>
    </source>
</evidence>
<dbReference type="GO" id="GO:0004844">
    <property type="term" value="F:uracil DNA N-glycosylase activity"/>
    <property type="evidence" value="ECO:0007669"/>
    <property type="project" value="UniProtKB-EC"/>
</dbReference>
<evidence type="ECO:0000256" key="9">
    <source>
        <dbReference type="ARBA" id="ARBA00023004"/>
    </source>
</evidence>
<dbReference type="InterPro" id="IPR005122">
    <property type="entry name" value="Uracil-DNA_glycosylase-like"/>
</dbReference>
<evidence type="ECO:0000313" key="14">
    <source>
        <dbReference type="Proteomes" id="UP000605201"/>
    </source>
</evidence>
<keyword evidence="5" id="KW-0004">4Fe-4S</keyword>
<reference evidence="13 14" key="1">
    <citation type="submission" date="2020-08" db="EMBL/GenBank/DDBJ databases">
        <title>Bridging the membrane lipid divide: bacteria of the FCB group superphylum have the potential to synthesize archaeal ether lipids.</title>
        <authorList>
            <person name="Villanueva L."/>
            <person name="Von Meijenfeldt F.A.B."/>
            <person name="Westbye A.B."/>
            <person name="Yadav S."/>
            <person name="Hopmans E.C."/>
            <person name="Dutilh B.E."/>
            <person name="Sinninghe Damste J.S."/>
        </authorList>
    </citation>
    <scope>NUCLEOTIDE SEQUENCE [LARGE SCALE GENOMIC DNA]</scope>
    <source>
        <strain evidence="13">NIOZ-UU17</strain>
    </source>
</reference>
<comment type="similarity">
    <text evidence="2">Belongs to the uracil-DNA glycosylase (UDG) superfamily. Type 4 (UDGa) family.</text>
</comment>
<evidence type="ECO:0000256" key="1">
    <source>
        <dbReference type="ARBA" id="ARBA00001400"/>
    </source>
</evidence>
<sequence length="239" mass="26974">MPLRSQNRNNARIEDFAATVAEIENRLRRLAAIGCRGFDCSETSLKTIKTWGRKITSAPETLKVIRNDLGDCRRCRLSGGRKNIVFGSGDPHAKLVFVGEGPGYEEDQRGEPFVGAAGQLLTKIIHAINYTREQVYICNIIKCRPPENRNPRPDEIKACAPFLERQIAAIKPDLICALGTFAAQTLLETQKPISKLRGSFHQYMGIRLLPTYHPAYLLRNPAKKRDVWEDMKKLMQALK</sequence>
<evidence type="ECO:0000256" key="8">
    <source>
        <dbReference type="ARBA" id="ARBA00022801"/>
    </source>
</evidence>
<keyword evidence="7" id="KW-0227">DNA damage</keyword>
<comment type="caution">
    <text evidence="13">The sequence shown here is derived from an EMBL/GenBank/DDBJ whole genome shotgun (WGS) entry which is preliminary data.</text>
</comment>
<evidence type="ECO:0000256" key="6">
    <source>
        <dbReference type="ARBA" id="ARBA00022723"/>
    </source>
</evidence>
<dbReference type="SMART" id="SM00987">
    <property type="entry name" value="UreE_C"/>
    <property type="match status" value="1"/>
</dbReference>
<dbReference type="CDD" id="cd10030">
    <property type="entry name" value="UDG-F4_TTUDGA_SPO1dp_like"/>
    <property type="match status" value="1"/>
</dbReference>
<dbReference type="InterPro" id="IPR005273">
    <property type="entry name" value="Ura-DNA_glyco_family4"/>
</dbReference>
<accession>A0A8J6TSG7</accession>
<name>A0A8J6TSG7_9BACT</name>
<protein>
    <recommendedName>
        <fullName evidence="4">Type-4 uracil-DNA glycosylase</fullName>
        <ecNumber evidence="3">3.2.2.27</ecNumber>
    </recommendedName>
</protein>
<dbReference type="PANTHER" id="PTHR33693">
    <property type="entry name" value="TYPE-5 URACIL-DNA GLYCOSYLASE"/>
    <property type="match status" value="1"/>
</dbReference>
<dbReference type="InterPro" id="IPR051536">
    <property type="entry name" value="UDG_Type-4/5"/>
</dbReference>
<dbReference type="GO" id="GO:0051539">
    <property type="term" value="F:4 iron, 4 sulfur cluster binding"/>
    <property type="evidence" value="ECO:0007669"/>
    <property type="project" value="UniProtKB-KW"/>
</dbReference>